<sequence>MVRVLVISHLYPNPRDKEKGIFIRQHLRRLVQQEGLEVTVLSPLPWVPVMSWLPARLKALSRIPLMGEEEGFALYYPRFLCLPGKWFKPCAGPALYQSIRRLVLRLNRNHPFHLVHSHCLLPDGYAGLLIARELGVPSLCSARGSDVNLYPRWGPQVLSRTRQVIAQCSQLVAVSRKLAEEIYRLASPVRPVEVIYNGVDLEQFQAVSSAAEVRSQLGISQDALVLLFVGRLVREKGIYDLLEAFSRISHRFPRACLYLIGSGPEATGLTAEVRKRNLTGRVFIVGTKEHRELPCWYQAADLVVLPSYQEGLPNVILEAMACGRPVVATRVGGIPEAVVSGKSGLLVNKGDVQGLAEACLFLLKSPFLRAAMGIQGRQIVENCFTWEENARRHRELYLRLLRKENGVSV</sequence>
<dbReference type="PANTHER" id="PTHR45947">
    <property type="entry name" value="SULFOQUINOVOSYL TRANSFERASE SQD2"/>
    <property type="match status" value="1"/>
</dbReference>
<dbReference type="AlphaFoldDB" id="A0A1Z5HVH6"/>
<evidence type="ECO:0000313" key="4">
    <source>
        <dbReference type="Proteomes" id="UP000197032"/>
    </source>
</evidence>
<dbReference type="EMBL" id="BDGJ01000125">
    <property type="protein sequence ID" value="GAW93290.1"/>
    <property type="molecule type" value="Genomic_DNA"/>
</dbReference>
<dbReference type="SUPFAM" id="SSF53756">
    <property type="entry name" value="UDP-Glycosyltransferase/glycogen phosphorylase"/>
    <property type="match status" value="1"/>
</dbReference>
<dbReference type="InterPro" id="IPR028098">
    <property type="entry name" value="Glyco_trans_4-like_N"/>
</dbReference>
<feature type="domain" description="Glycosyltransferase subfamily 4-like N-terminal" evidence="2">
    <location>
        <begin position="77"/>
        <end position="203"/>
    </location>
</feature>
<evidence type="ECO:0000313" key="3">
    <source>
        <dbReference type="EMBL" id="GAW93290.1"/>
    </source>
</evidence>
<feature type="domain" description="Glycosyl transferase family 1" evidence="1">
    <location>
        <begin position="212"/>
        <end position="378"/>
    </location>
</feature>
<accession>A0A1Z5HVH6</accession>
<protein>
    <submittedName>
        <fullName evidence="3">Glycosyltransferase</fullName>
    </submittedName>
</protein>
<comment type="caution">
    <text evidence="3">The sequence shown here is derived from an EMBL/GenBank/DDBJ whole genome shotgun (WGS) entry which is preliminary data.</text>
</comment>
<keyword evidence="3" id="KW-0808">Transferase</keyword>
<dbReference type="InterPro" id="IPR050194">
    <property type="entry name" value="Glycosyltransferase_grp1"/>
</dbReference>
<organism evidence="3 4">
    <name type="scientific">Calderihabitans maritimus</name>
    <dbReference type="NCBI Taxonomy" id="1246530"/>
    <lineage>
        <taxon>Bacteria</taxon>
        <taxon>Bacillati</taxon>
        <taxon>Bacillota</taxon>
        <taxon>Clostridia</taxon>
        <taxon>Neomoorellales</taxon>
        <taxon>Calderihabitantaceae</taxon>
        <taxon>Calderihabitans</taxon>
    </lineage>
</organism>
<dbReference type="Proteomes" id="UP000197032">
    <property type="component" value="Unassembled WGS sequence"/>
</dbReference>
<dbReference type="PANTHER" id="PTHR45947:SF15">
    <property type="entry name" value="TEICHURONIC ACID BIOSYNTHESIS GLYCOSYLTRANSFERASE TUAC-RELATED"/>
    <property type="match status" value="1"/>
</dbReference>
<dbReference type="RefSeq" id="WP_088554452.1">
    <property type="nucleotide sequence ID" value="NZ_BDGJ01000125.1"/>
</dbReference>
<evidence type="ECO:0000259" key="1">
    <source>
        <dbReference type="Pfam" id="PF00534"/>
    </source>
</evidence>
<keyword evidence="4" id="KW-1185">Reference proteome</keyword>
<dbReference type="GO" id="GO:0016757">
    <property type="term" value="F:glycosyltransferase activity"/>
    <property type="evidence" value="ECO:0007669"/>
    <property type="project" value="InterPro"/>
</dbReference>
<dbReference type="OrthoDB" id="9795068at2"/>
<evidence type="ECO:0000259" key="2">
    <source>
        <dbReference type="Pfam" id="PF13439"/>
    </source>
</evidence>
<dbReference type="Pfam" id="PF00534">
    <property type="entry name" value="Glycos_transf_1"/>
    <property type="match status" value="1"/>
</dbReference>
<dbReference type="Pfam" id="PF13439">
    <property type="entry name" value="Glyco_transf_4"/>
    <property type="match status" value="1"/>
</dbReference>
<gene>
    <name evidence="3" type="ORF">KKC1_24270</name>
</gene>
<dbReference type="CDD" id="cd03798">
    <property type="entry name" value="GT4_WlbH-like"/>
    <property type="match status" value="1"/>
</dbReference>
<dbReference type="Gene3D" id="3.40.50.2000">
    <property type="entry name" value="Glycogen Phosphorylase B"/>
    <property type="match status" value="2"/>
</dbReference>
<proteinExistence type="predicted"/>
<name>A0A1Z5HVH6_9FIRM</name>
<dbReference type="InterPro" id="IPR001296">
    <property type="entry name" value="Glyco_trans_1"/>
</dbReference>
<reference evidence="4" key="1">
    <citation type="journal article" date="2017" name="Appl. Environ. Microbiol.">
        <title>Genomic Analysis of Calderihabitans maritimus KKC1, a Thermophilic, Hydrogenogenic, Carboxydotrophic Bacterium Isolated from Marine Sediment.</title>
        <authorList>
            <person name="Omae K."/>
            <person name="Yoneda Y."/>
            <person name="Fukuyama Y."/>
            <person name="Yoshida T."/>
            <person name="Sako Y."/>
        </authorList>
    </citation>
    <scope>NUCLEOTIDE SEQUENCE [LARGE SCALE GENOMIC DNA]</scope>
    <source>
        <strain evidence="4">KKC1</strain>
    </source>
</reference>